<feature type="transmembrane region" description="Helical" evidence="1">
    <location>
        <begin position="411"/>
        <end position="431"/>
    </location>
</feature>
<keyword evidence="1" id="KW-0812">Transmembrane</keyword>
<proteinExistence type="predicted"/>
<sequence length="482" mass="54243">MDVKKTKNKKYELVAPDGGWGYMICLGVILNMISITSFVHCFGIIYKELFIELKMDCTSITFFNGLTCFGIAVSGFFTSPLLKYMSFRKLGFLAALIFNIGLFGTVFTNSQLHFFIFQGLLQSIGHGIVINLSFTILNNYFVKRRLLAVSFTQTVAAAFGFLTPQMVKWAIEMYGFRGCVMLITGISMHNLFAIILMQPVSWHMKKVEVFEDIENETYSLLVKDKKYATKKEDLTASNYSYNKSESATVEDNLKIVEETANANSSRLKKFVNHIIDVSLFRTFFLSNACIGAALALFTEMTFTLMVPQALYFSGWSENEVAWAVSLNAFGDLVARTLLIFMSSLLVKVGSHQIYIVGLVIAFGSRLGMLWSDNRRVITTFMTIMGISRCSIMVLTPVVVADSVEQKLFSSAMGLLFLIFGFFNLIVGPVIGAVRDLTDSYATAFYILTSFYAIVIMFWTIELFYKKSKHKRQSRADITSSKS</sequence>
<dbReference type="SUPFAM" id="SSF103473">
    <property type="entry name" value="MFS general substrate transporter"/>
    <property type="match status" value="1"/>
</dbReference>
<dbReference type="PANTHER" id="PTHR11360">
    <property type="entry name" value="MONOCARBOXYLATE TRANSPORTER"/>
    <property type="match status" value="1"/>
</dbReference>
<keyword evidence="1" id="KW-1133">Transmembrane helix</keyword>
<feature type="transmembrane region" description="Helical" evidence="1">
    <location>
        <begin position="174"/>
        <end position="196"/>
    </location>
</feature>
<dbReference type="EMBL" id="CAKXAJ010026406">
    <property type="protein sequence ID" value="CAH2267896.1"/>
    <property type="molecule type" value="Genomic_DNA"/>
</dbReference>
<protein>
    <submittedName>
        <fullName evidence="2">Jg21949 protein</fullName>
    </submittedName>
</protein>
<keyword evidence="3" id="KW-1185">Reference proteome</keyword>
<dbReference type="AlphaFoldDB" id="A0A8S4SKQ5"/>
<feature type="transmembrane region" description="Helical" evidence="1">
    <location>
        <begin position="20"/>
        <end position="46"/>
    </location>
</feature>
<feature type="transmembrane region" description="Helical" evidence="1">
    <location>
        <begin position="90"/>
        <end position="108"/>
    </location>
</feature>
<reference evidence="2" key="1">
    <citation type="submission" date="2022-03" db="EMBL/GenBank/DDBJ databases">
        <authorList>
            <person name="Lindestad O."/>
        </authorList>
    </citation>
    <scope>NUCLEOTIDE SEQUENCE</scope>
</reference>
<dbReference type="InterPro" id="IPR036259">
    <property type="entry name" value="MFS_trans_sf"/>
</dbReference>
<feature type="transmembrane region" description="Helical" evidence="1">
    <location>
        <begin position="376"/>
        <end position="399"/>
    </location>
</feature>
<dbReference type="GO" id="GO:0008028">
    <property type="term" value="F:monocarboxylic acid transmembrane transporter activity"/>
    <property type="evidence" value="ECO:0007669"/>
    <property type="project" value="TreeGrafter"/>
</dbReference>
<comment type="caution">
    <text evidence="2">The sequence shown here is derived from an EMBL/GenBank/DDBJ whole genome shotgun (WGS) entry which is preliminary data.</text>
</comment>
<dbReference type="PANTHER" id="PTHR11360:SF309">
    <property type="entry name" value="MONOCARBOXYLATE TRANSPORTER 7-LIKE PROTEIN"/>
    <property type="match status" value="1"/>
</dbReference>
<dbReference type="Gene3D" id="1.20.1250.20">
    <property type="entry name" value="MFS general substrate transporter like domains"/>
    <property type="match status" value="2"/>
</dbReference>
<dbReference type="InterPro" id="IPR050327">
    <property type="entry name" value="Proton-linked_MCT"/>
</dbReference>
<evidence type="ECO:0000313" key="2">
    <source>
        <dbReference type="EMBL" id="CAH2267896.1"/>
    </source>
</evidence>
<feature type="transmembrane region" description="Helical" evidence="1">
    <location>
        <begin position="320"/>
        <end position="341"/>
    </location>
</feature>
<feature type="transmembrane region" description="Helical" evidence="1">
    <location>
        <begin position="58"/>
        <end position="78"/>
    </location>
</feature>
<gene>
    <name evidence="2" type="primary">jg21949</name>
    <name evidence="2" type="ORF">PAEG_LOCUS26377</name>
</gene>
<dbReference type="Proteomes" id="UP000838756">
    <property type="component" value="Unassembled WGS sequence"/>
</dbReference>
<feature type="transmembrane region" description="Helical" evidence="1">
    <location>
        <begin position="146"/>
        <end position="162"/>
    </location>
</feature>
<organism evidence="2 3">
    <name type="scientific">Pararge aegeria aegeria</name>
    <dbReference type="NCBI Taxonomy" id="348720"/>
    <lineage>
        <taxon>Eukaryota</taxon>
        <taxon>Metazoa</taxon>
        <taxon>Ecdysozoa</taxon>
        <taxon>Arthropoda</taxon>
        <taxon>Hexapoda</taxon>
        <taxon>Insecta</taxon>
        <taxon>Pterygota</taxon>
        <taxon>Neoptera</taxon>
        <taxon>Endopterygota</taxon>
        <taxon>Lepidoptera</taxon>
        <taxon>Glossata</taxon>
        <taxon>Ditrysia</taxon>
        <taxon>Papilionoidea</taxon>
        <taxon>Nymphalidae</taxon>
        <taxon>Satyrinae</taxon>
        <taxon>Satyrini</taxon>
        <taxon>Parargina</taxon>
        <taxon>Pararge</taxon>
    </lineage>
</organism>
<feature type="transmembrane region" description="Helical" evidence="1">
    <location>
        <begin position="274"/>
        <end position="297"/>
    </location>
</feature>
<dbReference type="InterPro" id="IPR011701">
    <property type="entry name" value="MFS"/>
</dbReference>
<feature type="transmembrane region" description="Helical" evidence="1">
    <location>
        <begin position="114"/>
        <end position="134"/>
    </location>
</feature>
<dbReference type="Pfam" id="PF07690">
    <property type="entry name" value="MFS_1"/>
    <property type="match status" value="2"/>
</dbReference>
<feature type="transmembrane region" description="Helical" evidence="1">
    <location>
        <begin position="443"/>
        <end position="464"/>
    </location>
</feature>
<feature type="transmembrane region" description="Helical" evidence="1">
    <location>
        <begin position="353"/>
        <end position="370"/>
    </location>
</feature>
<accession>A0A8S4SKQ5</accession>
<keyword evidence="1" id="KW-0472">Membrane</keyword>
<evidence type="ECO:0000256" key="1">
    <source>
        <dbReference type="SAM" id="Phobius"/>
    </source>
</evidence>
<evidence type="ECO:0000313" key="3">
    <source>
        <dbReference type="Proteomes" id="UP000838756"/>
    </source>
</evidence>
<name>A0A8S4SKQ5_9NEOP</name>
<dbReference type="OrthoDB" id="6499973at2759"/>